<dbReference type="Gene3D" id="1.20.120.530">
    <property type="entry name" value="GntR ligand-binding domain-like"/>
    <property type="match status" value="1"/>
</dbReference>
<dbReference type="InterPro" id="IPR036390">
    <property type="entry name" value="WH_DNA-bd_sf"/>
</dbReference>
<dbReference type="EMBL" id="JAUSQW010000001">
    <property type="protein sequence ID" value="MDP9800776.1"/>
    <property type="molecule type" value="Genomic_DNA"/>
</dbReference>
<evidence type="ECO:0000259" key="5">
    <source>
        <dbReference type="PROSITE" id="PS50949"/>
    </source>
</evidence>
<dbReference type="PRINTS" id="PR00035">
    <property type="entry name" value="HTHGNTR"/>
</dbReference>
<dbReference type="PANTHER" id="PTHR43537:SF44">
    <property type="entry name" value="GNTR FAMILY REGULATORY PROTEIN"/>
    <property type="match status" value="1"/>
</dbReference>
<protein>
    <submittedName>
        <fullName evidence="6">DNA-binding FadR family transcriptional regulator</fullName>
    </submittedName>
</protein>
<organism evidence="6 7">
    <name type="scientific">Arcanobacterium wilhelmae</name>
    <dbReference type="NCBI Taxonomy" id="1803177"/>
    <lineage>
        <taxon>Bacteria</taxon>
        <taxon>Bacillati</taxon>
        <taxon>Actinomycetota</taxon>
        <taxon>Actinomycetes</taxon>
        <taxon>Actinomycetales</taxon>
        <taxon>Actinomycetaceae</taxon>
        <taxon>Arcanobacterium</taxon>
    </lineage>
</organism>
<accession>A0ABT9NBI6</accession>
<dbReference type="InterPro" id="IPR000524">
    <property type="entry name" value="Tscrpt_reg_HTH_GntR"/>
</dbReference>
<evidence type="ECO:0000256" key="2">
    <source>
        <dbReference type="ARBA" id="ARBA00023125"/>
    </source>
</evidence>
<dbReference type="SMART" id="SM00895">
    <property type="entry name" value="FCD"/>
    <property type="match status" value="1"/>
</dbReference>
<proteinExistence type="predicted"/>
<dbReference type="SMART" id="SM00345">
    <property type="entry name" value="HTH_GNTR"/>
    <property type="match status" value="1"/>
</dbReference>
<evidence type="ECO:0000256" key="1">
    <source>
        <dbReference type="ARBA" id="ARBA00023015"/>
    </source>
</evidence>
<feature type="domain" description="HTH gntR-type" evidence="5">
    <location>
        <begin position="29"/>
        <end position="97"/>
    </location>
</feature>
<dbReference type="PROSITE" id="PS50949">
    <property type="entry name" value="HTH_GNTR"/>
    <property type="match status" value="1"/>
</dbReference>
<evidence type="ECO:0000256" key="3">
    <source>
        <dbReference type="ARBA" id="ARBA00023163"/>
    </source>
</evidence>
<dbReference type="Proteomes" id="UP001235966">
    <property type="component" value="Unassembled WGS sequence"/>
</dbReference>
<dbReference type="GO" id="GO:0003677">
    <property type="term" value="F:DNA binding"/>
    <property type="evidence" value="ECO:0007669"/>
    <property type="project" value="UniProtKB-KW"/>
</dbReference>
<dbReference type="Gene3D" id="1.10.10.10">
    <property type="entry name" value="Winged helix-like DNA-binding domain superfamily/Winged helix DNA-binding domain"/>
    <property type="match status" value="1"/>
</dbReference>
<dbReference type="InterPro" id="IPR011711">
    <property type="entry name" value="GntR_C"/>
</dbReference>
<sequence length="268" mass="29264">MLSDKSLQAAVDAISTTSKERSEQQPSAQNRSTETMDSIKAYILSHRLQPGDPLPTEAELCSYLGVSRSSVREALRKLEALDIIGVRQGRGTFVGKMSLQPLVNTLVLRNALENTDTERGRNALSDVVATRRALDRGIASELVAALAGTHNPELHDIVTQMEEKSARGERYLEEDIAFHSALLETVGNELLSQLTSAMWLVHQAIIPHLSAPTSPELLHTAHAHALMLDAAEAGDVEAYLEALEAHYAPLDKLVHEEPRAADEPEEAK</sequence>
<dbReference type="PANTHER" id="PTHR43537">
    <property type="entry name" value="TRANSCRIPTIONAL REGULATOR, GNTR FAMILY"/>
    <property type="match status" value="1"/>
</dbReference>
<keyword evidence="7" id="KW-1185">Reference proteome</keyword>
<dbReference type="Pfam" id="PF07729">
    <property type="entry name" value="FCD"/>
    <property type="match status" value="1"/>
</dbReference>
<feature type="region of interest" description="Disordered" evidence="4">
    <location>
        <begin position="1"/>
        <end position="34"/>
    </location>
</feature>
<dbReference type="SUPFAM" id="SSF46785">
    <property type="entry name" value="Winged helix' DNA-binding domain"/>
    <property type="match status" value="1"/>
</dbReference>
<reference evidence="6 7" key="1">
    <citation type="submission" date="2023-07" db="EMBL/GenBank/DDBJ databases">
        <title>Sequencing the genomes of 1000 actinobacteria strains.</title>
        <authorList>
            <person name="Klenk H.-P."/>
        </authorList>
    </citation>
    <scope>NUCLEOTIDE SEQUENCE [LARGE SCALE GENOMIC DNA]</scope>
    <source>
        <strain evidence="6 7">DSM 102162</strain>
    </source>
</reference>
<comment type="caution">
    <text evidence="6">The sequence shown here is derived from an EMBL/GenBank/DDBJ whole genome shotgun (WGS) entry which is preliminary data.</text>
</comment>
<dbReference type="SUPFAM" id="SSF48008">
    <property type="entry name" value="GntR ligand-binding domain-like"/>
    <property type="match status" value="1"/>
</dbReference>
<dbReference type="InterPro" id="IPR036388">
    <property type="entry name" value="WH-like_DNA-bd_sf"/>
</dbReference>
<keyword evidence="2 6" id="KW-0238">DNA-binding</keyword>
<evidence type="ECO:0000313" key="6">
    <source>
        <dbReference type="EMBL" id="MDP9800776.1"/>
    </source>
</evidence>
<evidence type="ECO:0000313" key="7">
    <source>
        <dbReference type="Proteomes" id="UP001235966"/>
    </source>
</evidence>
<keyword evidence="1" id="KW-0805">Transcription regulation</keyword>
<feature type="compositionally biased region" description="Polar residues" evidence="4">
    <location>
        <begin position="24"/>
        <end position="34"/>
    </location>
</feature>
<evidence type="ECO:0000256" key="4">
    <source>
        <dbReference type="SAM" id="MobiDB-lite"/>
    </source>
</evidence>
<dbReference type="InterPro" id="IPR008920">
    <property type="entry name" value="TF_FadR/GntR_C"/>
</dbReference>
<name>A0ABT9NBI6_9ACTO</name>
<gene>
    <name evidence="6" type="ORF">J2S49_000852</name>
</gene>
<dbReference type="RefSeq" id="WP_307014404.1">
    <property type="nucleotide sequence ID" value="NZ_JAUSQW010000001.1"/>
</dbReference>
<dbReference type="CDD" id="cd07377">
    <property type="entry name" value="WHTH_GntR"/>
    <property type="match status" value="1"/>
</dbReference>
<dbReference type="Pfam" id="PF00392">
    <property type="entry name" value="GntR"/>
    <property type="match status" value="1"/>
</dbReference>
<keyword evidence="3" id="KW-0804">Transcription</keyword>